<dbReference type="EMBL" id="JASCZI010090634">
    <property type="protein sequence ID" value="MED6143451.1"/>
    <property type="molecule type" value="Genomic_DNA"/>
</dbReference>
<accession>A0ABU6T413</accession>
<proteinExistence type="predicted"/>
<reference evidence="2 3" key="1">
    <citation type="journal article" date="2023" name="Plants (Basel)">
        <title>Bridging the Gap: Combining Genomics and Transcriptomics Approaches to Understand Stylosanthes scabra, an Orphan Legume from the Brazilian Caatinga.</title>
        <authorList>
            <person name="Ferreira-Neto J.R.C."/>
            <person name="da Silva M.D."/>
            <person name="Binneck E."/>
            <person name="de Melo N.F."/>
            <person name="da Silva R.H."/>
            <person name="de Melo A.L.T.M."/>
            <person name="Pandolfi V."/>
            <person name="Bustamante F.O."/>
            <person name="Brasileiro-Vidal A.C."/>
            <person name="Benko-Iseppon A.M."/>
        </authorList>
    </citation>
    <scope>NUCLEOTIDE SEQUENCE [LARGE SCALE GENOMIC DNA]</scope>
    <source>
        <tissue evidence="2">Leaves</tissue>
    </source>
</reference>
<keyword evidence="3" id="KW-1185">Reference proteome</keyword>
<evidence type="ECO:0000313" key="3">
    <source>
        <dbReference type="Proteomes" id="UP001341840"/>
    </source>
</evidence>
<feature type="region of interest" description="Disordered" evidence="1">
    <location>
        <begin position="63"/>
        <end position="84"/>
    </location>
</feature>
<organism evidence="2 3">
    <name type="scientific">Stylosanthes scabra</name>
    <dbReference type="NCBI Taxonomy" id="79078"/>
    <lineage>
        <taxon>Eukaryota</taxon>
        <taxon>Viridiplantae</taxon>
        <taxon>Streptophyta</taxon>
        <taxon>Embryophyta</taxon>
        <taxon>Tracheophyta</taxon>
        <taxon>Spermatophyta</taxon>
        <taxon>Magnoliopsida</taxon>
        <taxon>eudicotyledons</taxon>
        <taxon>Gunneridae</taxon>
        <taxon>Pentapetalae</taxon>
        <taxon>rosids</taxon>
        <taxon>fabids</taxon>
        <taxon>Fabales</taxon>
        <taxon>Fabaceae</taxon>
        <taxon>Papilionoideae</taxon>
        <taxon>50 kb inversion clade</taxon>
        <taxon>dalbergioids sensu lato</taxon>
        <taxon>Dalbergieae</taxon>
        <taxon>Pterocarpus clade</taxon>
        <taxon>Stylosanthes</taxon>
    </lineage>
</organism>
<evidence type="ECO:0000313" key="2">
    <source>
        <dbReference type="EMBL" id="MED6143451.1"/>
    </source>
</evidence>
<feature type="region of interest" description="Disordered" evidence="1">
    <location>
        <begin position="26"/>
        <end position="46"/>
    </location>
</feature>
<evidence type="ECO:0000256" key="1">
    <source>
        <dbReference type="SAM" id="MobiDB-lite"/>
    </source>
</evidence>
<gene>
    <name evidence="2" type="ORF">PIB30_006403</name>
</gene>
<dbReference type="Proteomes" id="UP001341840">
    <property type="component" value="Unassembled WGS sequence"/>
</dbReference>
<feature type="compositionally biased region" description="Low complexity" evidence="1">
    <location>
        <begin position="63"/>
        <end position="77"/>
    </location>
</feature>
<sequence length="160" mass="17727">MQRIQGKTRYLNSAVTRISHFLSLHTHTKTAPPRKPNPSSIFQASSHGSACHRQTLPIPASACHHLPSSSAPSSRPPLKQRCRRSRTEASSWIRSVARLRRSSLRLAAPLLVCKHRLDSSLKLCSVVRAQAPTSVLRLVIAPSLPCQVSTSSSNRKWNLR</sequence>
<comment type="caution">
    <text evidence="2">The sequence shown here is derived from an EMBL/GenBank/DDBJ whole genome shotgun (WGS) entry which is preliminary data.</text>
</comment>
<name>A0ABU6T413_9FABA</name>
<feature type="compositionally biased region" description="Polar residues" evidence="1">
    <location>
        <begin position="37"/>
        <end position="46"/>
    </location>
</feature>
<protein>
    <submittedName>
        <fullName evidence="2">Uncharacterized protein</fullName>
    </submittedName>
</protein>